<name>A0ACC0X3G8_9ROSI</name>
<protein>
    <submittedName>
        <fullName evidence="1">Uncharacterized protein</fullName>
    </submittedName>
</protein>
<evidence type="ECO:0000313" key="1">
    <source>
        <dbReference type="EMBL" id="KAJ0010187.1"/>
    </source>
</evidence>
<sequence>MSVRVCAFPASRLGVEELFNWALEPAEDHILDKLFELGYLDAAVWAEENPVGKTVEDESASVENGSATYLALLPDDLTQVLC</sequence>
<gene>
    <name evidence="1" type="ORF">Pint_32954</name>
</gene>
<keyword evidence="2" id="KW-1185">Reference proteome</keyword>
<organism evidence="1 2">
    <name type="scientific">Pistacia integerrima</name>
    <dbReference type="NCBI Taxonomy" id="434235"/>
    <lineage>
        <taxon>Eukaryota</taxon>
        <taxon>Viridiplantae</taxon>
        <taxon>Streptophyta</taxon>
        <taxon>Embryophyta</taxon>
        <taxon>Tracheophyta</taxon>
        <taxon>Spermatophyta</taxon>
        <taxon>Magnoliopsida</taxon>
        <taxon>eudicotyledons</taxon>
        <taxon>Gunneridae</taxon>
        <taxon>Pentapetalae</taxon>
        <taxon>rosids</taxon>
        <taxon>malvids</taxon>
        <taxon>Sapindales</taxon>
        <taxon>Anacardiaceae</taxon>
        <taxon>Pistacia</taxon>
    </lineage>
</organism>
<evidence type="ECO:0000313" key="2">
    <source>
        <dbReference type="Proteomes" id="UP001163603"/>
    </source>
</evidence>
<proteinExistence type="predicted"/>
<dbReference type="EMBL" id="CM047749">
    <property type="protein sequence ID" value="KAJ0010187.1"/>
    <property type="molecule type" value="Genomic_DNA"/>
</dbReference>
<accession>A0ACC0X3G8</accession>
<reference evidence="2" key="1">
    <citation type="journal article" date="2023" name="G3 (Bethesda)">
        <title>Genome assembly and association tests identify interacting loci associated with vigor, precocity, and sex in interspecific pistachio rootstocks.</title>
        <authorList>
            <person name="Palmer W."/>
            <person name="Jacygrad E."/>
            <person name="Sagayaradj S."/>
            <person name="Cavanaugh K."/>
            <person name="Han R."/>
            <person name="Bertier L."/>
            <person name="Beede B."/>
            <person name="Kafkas S."/>
            <person name="Golino D."/>
            <person name="Preece J."/>
            <person name="Michelmore R."/>
        </authorList>
    </citation>
    <scope>NUCLEOTIDE SEQUENCE [LARGE SCALE GENOMIC DNA]</scope>
</reference>
<dbReference type="Proteomes" id="UP001163603">
    <property type="component" value="Chromosome 14"/>
</dbReference>
<comment type="caution">
    <text evidence="1">The sequence shown here is derived from an EMBL/GenBank/DDBJ whole genome shotgun (WGS) entry which is preliminary data.</text>
</comment>